<dbReference type="EMBL" id="BGPR01165122">
    <property type="protein sequence ID" value="GBM10294.1"/>
    <property type="molecule type" value="Genomic_DNA"/>
</dbReference>
<dbReference type="AlphaFoldDB" id="A0A4Y2D2U6"/>
<comment type="caution">
    <text evidence="1">The sequence shown here is derived from an EMBL/GenBank/DDBJ whole genome shotgun (WGS) entry which is preliminary data.</text>
</comment>
<proteinExistence type="predicted"/>
<gene>
    <name evidence="1" type="ORF">AVEN_127040_1</name>
</gene>
<organism evidence="1 2">
    <name type="scientific">Araneus ventricosus</name>
    <name type="common">Orbweaver spider</name>
    <name type="synonym">Epeira ventricosa</name>
    <dbReference type="NCBI Taxonomy" id="182803"/>
    <lineage>
        <taxon>Eukaryota</taxon>
        <taxon>Metazoa</taxon>
        <taxon>Ecdysozoa</taxon>
        <taxon>Arthropoda</taxon>
        <taxon>Chelicerata</taxon>
        <taxon>Arachnida</taxon>
        <taxon>Araneae</taxon>
        <taxon>Araneomorphae</taxon>
        <taxon>Entelegynae</taxon>
        <taxon>Araneoidea</taxon>
        <taxon>Araneidae</taxon>
        <taxon>Araneus</taxon>
    </lineage>
</organism>
<accession>A0A4Y2D2U6</accession>
<keyword evidence="2" id="KW-1185">Reference proteome</keyword>
<reference evidence="1 2" key="1">
    <citation type="journal article" date="2019" name="Sci. Rep.">
        <title>Orb-weaving spider Araneus ventricosus genome elucidates the spidroin gene catalogue.</title>
        <authorList>
            <person name="Kono N."/>
            <person name="Nakamura H."/>
            <person name="Ohtoshi R."/>
            <person name="Moran D.A.P."/>
            <person name="Shinohara A."/>
            <person name="Yoshida Y."/>
            <person name="Fujiwara M."/>
            <person name="Mori M."/>
            <person name="Tomita M."/>
            <person name="Arakawa K."/>
        </authorList>
    </citation>
    <scope>NUCLEOTIDE SEQUENCE [LARGE SCALE GENOMIC DNA]</scope>
</reference>
<sequence length="100" mass="11390">MSCADNRLMGLKILNYWKEITGKCSKRYGAMLTPVQLIEAGVCVVNNLKKEQHYKGGLSNPRLCWVGVLKVTQQLSKVCTLIWNHDGYKCWRVSGERSED</sequence>
<evidence type="ECO:0000313" key="2">
    <source>
        <dbReference type="Proteomes" id="UP000499080"/>
    </source>
</evidence>
<name>A0A4Y2D2U6_ARAVE</name>
<dbReference type="Proteomes" id="UP000499080">
    <property type="component" value="Unassembled WGS sequence"/>
</dbReference>
<evidence type="ECO:0000313" key="1">
    <source>
        <dbReference type="EMBL" id="GBM10294.1"/>
    </source>
</evidence>
<protein>
    <submittedName>
        <fullName evidence="1">Uncharacterized protein</fullName>
    </submittedName>
</protein>